<evidence type="ECO:0000313" key="3">
    <source>
        <dbReference type="Proteomes" id="UP000325577"/>
    </source>
</evidence>
<feature type="transmembrane region" description="Helical" evidence="1">
    <location>
        <begin position="78"/>
        <end position="96"/>
    </location>
</feature>
<name>A0A5J5BFA5_9ASTE</name>
<reference evidence="2 3" key="1">
    <citation type="submission" date="2019-09" db="EMBL/GenBank/DDBJ databases">
        <title>A chromosome-level genome assembly of the Chinese tupelo Nyssa sinensis.</title>
        <authorList>
            <person name="Yang X."/>
            <person name="Kang M."/>
            <person name="Yang Y."/>
            <person name="Xiong H."/>
            <person name="Wang M."/>
            <person name="Zhang Z."/>
            <person name="Wang Z."/>
            <person name="Wu H."/>
            <person name="Ma T."/>
            <person name="Liu J."/>
            <person name="Xi Z."/>
        </authorList>
    </citation>
    <scope>NUCLEOTIDE SEQUENCE [LARGE SCALE GENOMIC DNA]</scope>
    <source>
        <strain evidence="2">J267</strain>
        <tissue evidence="2">Leaf</tissue>
    </source>
</reference>
<accession>A0A5J5BFA5</accession>
<keyword evidence="1" id="KW-0472">Membrane</keyword>
<dbReference type="AlphaFoldDB" id="A0A5J5BFA5"/>
<dbReference type="OrthoDB" id="1559178at2759"/>
<keyword evidence="1" id="KW-1133">Transmembrane helix</keyword>
<keyword evidence="3" id="KW-1185">Reference proteome</keyword>
<gene>
    <name evidence="2" type="ORF">F0562_025341</name>
</gene>
<protein>
    <submittedName>
        <fullName evidence="2">Uncharacterized protein</fullName>
    </submittedName>
</protein>
<dbReference type="EMBL" id="CM018036">
    <property type="protein sequence ID" value="KAA8541389.1"/>
    <property type="molecule type" value="Genomic_DNA"/>
</dbReference>
<organism evidence="2 3">
    <name type="scientific">Nyssa sinensis</name>
    <dbReference type="NCBI Taxonomy" id="561372"/>
    <lineage>
        <taxon>Eukaryota</taxon>
        <taxon>Viridiplantae</taxon>
        <taxon>Streptophyta</taxon>
        <taxon>Embryophyta</taxon>
        <taxon>Tracheophyta</taxon>
        <taxon>Spermatophyta</taxon>
        <taxon>Magnoliopsida</taxon>
        <taxon>eudicotyledons</taxon>
        <taxon>Gunneridae</taxon>
        <taxon>Pentapetalae</taxon>
        <taxon>asterids</taxon>
        <taxon>Cornales</taxon>
        <taxon>Nyssaceae</taxon>
        <taxon>Nyssa</taxon>
    </lineage>
</organism>
<sequence>MGPEFWPERYVRFTQIDGTLAFHQFSTRGWLPLLSISSPIQTLGVPREDQTSFPYAPGTTPREEVRVRALRHDRRHSNLLYVIAIGVLIDGAYVIFSTIDSAASSRFTVVLPFSSVITRICVGQGVPIYTSDMDIEADVAEAGDVIPNEDYPIDHTPQYRRDPSPPCLFYSDLGTYSSNAPLPITR</sequence>
<evidence type="ECO:0000313" key="2">
    <source>
        <dbReference type="EMBL" id="KAA8541389.1"/>
    </source>
</evidence>
<proteinExistence type="predicted"/>
<dbReference type="Proteomes" id="UP000325577">
    <property type="component" value="Linkage Group LG13"/>
</dbReference>
<keyword evidence="1" id="KW-0812">Transmembrane</keyword>
<evidence type="ECO:0000256" key="1">
    <source>
        <dbReference type="SAM" id="Phobius"/>
    </source>
</evidence>